<reference evidence="1" key="1">
    <citation type="submission" date="2012-05" db="EMBL/GenBank/DDBJ databases">
        <authorList>
            <person name="Krishnakumar V."/>
            <person name="Cheung F."/>
            <person name="Xiao Y."/>
            <person name="Chan A."/>
            <person name="Moskal W.A."/>
            <person name="Town C.D."/>
        </authorList>
    </citation>
    <scope>NUCLEOTIDE SEQUENCE</scope>
</reference>
<name>I3SCI6_MEDTR</name>
<dbReference type="EMBL" id="BT138183">
    <property type="protein sequence ID" value="AFK37978.1"/>
    <property type="molecule type" value="mRNA"/>
</dbReference>
<proteinExistence type="evidence at transcript level"/>
<sequence length="13" mass="1572">MKFPKKEFLPLGH</sequence>
<organism evidence="1">
    <name type="scientific">Medicago truncatula</name>
    <name type="common">Barrel medic</name>
    <name type="synonym">Medicago tribuloides</name>
    <dbReference type="NCBI Taxonomy" id="3880"/>
    <lineage>
        <taxon>Eukaryota</taxon>
        <taxon>Viridiplantae</taxon>
        <taxon>Streptophyta</taxon>
        <taxon>Embryophyta</taxon>
        <taxon>Tracheophyta</taxon>
        <taxon>Spermatophyta</taxon>
        <taxon>Magnoliopsida</taxon>
        <taxon>eudicotyledons</taxon>
        <taxon>Gunneridae</taxon>
        <taxon>Pentapetalae</taxon>
        <taxon>rosids</taxon>
        <taxon>fabids</taxon>
        <taxon>Fabales</taxon>
        <taxon>Fabaceae</taxon>
        <taxon>Papilionoideae</taxon>
        <taxon>50 kb inversion clade</taxon>
        <taxon>NPAAA clade</taxon>
        <taxon>Hologalegina</taxon>
        <taxon>IRL clade</taxon>
        <taxon>Trifolieae</taxon>
        <taxon>Medicago</taxon>
    </lineage>
</organism>
<evidence type="ECO:0000313" key="1">
    <source>
        <dbReference type="EMBL" id="AFK37978.1"/>
    </source>
</evidence>
<accession>I3SCI6</accession>
<protein>
    <submittedName>
        <fullName evidence="1">Uncharacterized protein</fullName>
    </submittedName>
</protein>